<keyword evidence="4" id="KW-0028">Amino-acid biosynthesis</keyword>
<dbReference type="Gene3D" id="3.40.50.720">
    <property type="entry name" value="NAD(P)-binding Rossmann-like Domain"/>
    <property type="match status" value="1"/>
</dbReference>
<keyword evidence="3 4" id="KW-0057">Aromatic amino acid biosynthesis</keyword>
<evidence type="ECO:0000259" key="5">
    <source>
        <dbReference type="Pfam" id="PF08501"/>
    </source>
</evidence>
<sequence length="282" mass="28280">MATSNRVLLGLFGHPISHSAAPAMMEAAGAAVGLDVRYHLIEVAGADEGVIRRILDGVRLIGFAGINVTFPYKQAVIPFLDALDPGAAQVGAVNLVTVRDGRLTGHNTDSTGFLAGLLGTVGEAAKSGPAVLIGAGGAGRAIAWALARAGVPEVRVVDQDPARAASLAAEASGWGSGRFVPDDSVPAAMRGALGVVNASPAGMLPDTSSPVDAALLEAGMWVADAVYHPPVTPLLAAAGAKGCAVMPGRAMSVGQAEDGFRLFTGRTAPPGVIGAAFDAHVR</sequence>
<dbReference type="UniPathway" id="UPA00053">
    <property type="reaction ID" value="UER00087"/>
</dbReference>
<proteinExistence type="inferred from homology"/>
<evidence type="ECO:0000256" key="4">
    <source>
        <dbReference type="HAMAP-Rule" id="MF_00222"/>
    </source>
</evidence>
<dbReference type="PANTHER" id="PTHR21089">
    <property type="entry name" value="SHIKIMATE DEHYDROGENASE"/>
    <property type="match status" value="1"/>
</dbReference>
<evidence type="ECO:0000256" key="1">
    <source>
        <dbReference type="ARBA" id="ARBA00004871"/>
    </source>
</evidence>
<comment type="caution">
    <text evidence="6">The sequence shown here is derived from an EMBL/GenBank/DDBJ whole genome shotgun (WGS) entry which is preliminary data.</text>
</comment>
<comment type="similarity">
    <text evidence="4">Belongs to the shikimate dehydrogenase family.</text>
</comment>
<comment type="catalytic activity">
    <reaction evidence="4">
        <text>shikimate + NADP(+) = 3-dehydroshikimate + NADPH + H(+)</text>
        <dbReference type="Rhea" id="RHEA:17737"/>
        <dbReference type="ChEBI" id="CHEBI:15378"/>
        <dbReference type="ChEBI" id="CHEBI:16630"/>
        <dbReference type="ChEBI" id="CHEBI:36208"/>
        <dbReference type="ChEBI" id="CHEBI:57783"/>
        <dbReference type="ChEBI" id="CHEBI:58349"/>
        <dbReference type="EC" id="1.1.1.25"/>
    </reaction>
</comment>
<feature type="active site" description="Proton acceptor" evidence="4">
    <location>
        <position position="73"/>
    </location>
</feature>
<dbReference type="InterPro" id="IPR036291">
    <property type="entry name" value="NAD(P)-bd_dom_sf"/>
</dbReference>
<name>A0A840XVP4_9PROT</name>
<dbReference type="GO" id="GO:0050661">
    <property type="term" value="F:NADP binding"/>
    <property type="evidence" value="ECO:0007669"/>
    <property type="project" value="TreeGrafter"/>
</dbReference>
<reference evidence="6 7" key="1">
    <citation type="submission" date="2020-08" db="EMBL/GenBank/DDBJ databases">
        <title>Genomic Encyclopedia of Type Strains, Phase IV (KMG-IV): sequencing the most valuable type-strain genomes for metagenomic binning, comparative biology and taxonomic classification.</title>
        <authorList>
            <person name="Goeker M."/>
        </authorList>
    </citation>
    <scope>NUCLEOTIDE SEQUENCE [LARGE SCALE GENOMIC DNA]</scope>
    <source>
        <strain evidence="6 7">DSM 25622</strain>
    </source>
</reference>
<comment type="caution">
    <text evidence="4">Lacks conserved residue(s) required for the propagation of feature annotation.</text>
</comment>
<dbReference type="GO" id="GO:0008652">
    <property type="term" value="P:amino acid biosynthetic process"/>
    <property type="evidence" value="ECO:0007669"/>
    <property type="project" value="UniProtKB-KW"/>
</dbReference>
<evidence type="ECO:0000256" key="2">
    <source>
        <dbReference type="ARBA" id="ARBA00023002"/>
    </source>
</evidence>
<dbReference type="Gene3D" id="3.40.50.10860">
    <property type="entry name" value="Leucine Dehydrogenase, chain A, domain 1"/>
    <property type="match status" value="1"/>
</dbReference>
<dbReference type="NCBIfam" id="NF009201">
    <property type="entry name" value="PRK12549.1"/>
    <property type="match status" value="1"/>
</dbReference>
<dbReference type="InterPro" id="IPR013708">
    <property type="entry name" value="Shikimate_DH-bd_N"/>
</dbReference>
<keyword evidence="7" id="KW-1185">Reference proteome</keyword>
<dbReference type="Pfam" id="PF08501">
    <property type="entry name" value="Shikimate_dh_N"/>
    <property type="match status" value="1"/>
</dbReference>
<dbReference type="InterPro" id="IPR022893">
    <property type="entry name" value="Shikimate_DH_fam"/>
</dbReference>
<dbReference type="RefSeq" id="WP_221299449.1">
    <property type="nucleotide sequence ID" value="NZ_JACIJD010000002.1"/>
</dbReference>
<dbReference type="Proteomes" id="UP000580654">
    <property type="component" value="Unassembled WGS sequence"/>
</dbReference>
<dbReference type="GO" id="GO:0005829">
    <property type="term" value="C:cytosol"/>
    <property type="evidence" value="ECO:0007669"/>
    <property type="project" value="TreeGrafter"/>
</dbReference>
<comment type="subunit">
    <text evidence="4">Homodimer.</text>
</comment>
<dbReference type="InterPro" id="IPR046346">
    <property type="entry name" value="Aminoacid_DH-like_N_sf"/>
</dbReference>
<feature type="binding site" evidence="4">
    <location>
        <position position="255"/>
    </location>
    <ligand>
        <name>shikimate</name>
        <dbReference type="ChEBI" id="CHEBI:36208"/>
    </ligand>
</feature>
<dbReference type="EC" id="1.1.1.25" evidence="4"/>
<evidence type="ECO:0000313" key="6">
    <source>
        <dbReference type="EMBL" id="MBB5692595.1"/>
    </source>
</evidence>
<evidence type="ECO:0000256" key="3">
    <source>
        <dbReference type="ARBA" id="ARBA00023141"/>
    </source>
</evidence>
<feature type="binding site" evidence="4">
    <location>
        <position position="225"/>
    </location>
    <ligand>
        <name>NADP(+)</name>
        <dbReference type="ChEBI" id="CHEBI:58349"/>
    </ligand>
</feature>
<comment type="pathway">
    <text evidence="1 4">Metabolic intermediate biosynthesis; chorismate biosynthesis; chorismate from D-erythrose 4-phosphate and phosphoenolpyruvate: step 4/7.</text>
</comment>
<feature type="binding site" evidence="4">
    <location>
        <position position="69"/>
    </location>
    <ligand>
        <name>shikimate</name>
        <dbReference type="ChEBI" id="CHEBI:36208"/>
    </ligand>
</feature>
<keyword evidence="4" id="KW-0521">NADP</keyword>
<protein>
    <recommendedName>
        <fullName evidence="4">Shikimate dehydrogenase (NADP(+))</fullName>
        <shortName evidence="4">SDH</shortName>
        <ecNumber evidence="4">1.1.1.25</ecNumber>
    </recommendedName>
</protein>
<feature type="binding site" evidence="4">
    <location>
        <position position="227"/>
    </location>
    <ligand>
        <name>shikimate</name>
        <dbReference type="ChEBI" id="CHEBI:36208"/>
    </ligand>
</feature>
<feature type="domain" description="Shikimate dehydrogenase substrate binding N-terminal" evidence="5">
    <location>
        <begin position="11"/>
        <end position="96"/>
    </location>
</feature>
<feature type="binding site" evidence="4">
    <location>
        <position position="94"/>
    </location>
    <ligand>
        <name>shikimate</name>
        <dbReference type="ChEBI" id="CHEBI:36208"/>
    </ligand>
</feature>
<feature type="binding site" evidence="4">
    <location>
        <position position="109"/>
    </location>
    <ligand>
        <name>shikimate</name>
        <dbReference type="ChEBI" id="CHEBI:36208"/>
    </ligand>
</feature>
<dbReference type="GO" id="GO:0019632">
    <property type="term" value="P:shikimate metabolic process"/>
    <property type="evidence" value="ECO:0007669"/>
    <property type="project" value="TreeGrafter"/>
</dbReference>
<dbReference type="SUPFAM" id="SSF53223">
    <property type="entry name" value="Aminoacid dehydrogenase-like, N-terminal domain"/>
    <property type="match status" value="1"/>
</dbReference>
<evidence type="ECO:0000313" key="7">
    <source>
        <dbReference type="Proteomes" id="UP000580654"/>
    </source>
</evidence>
<dbReference type="GO" id="GO:0009073">
    <property type="term" value="P:aromatic amino acid family biosynthetic process"/>
    <property type="evidence" value="ECO:0007669"/>
    <property type="project" value="UniProtKB-KW"/>
</dbReference>
<dbReference type="EMBL" id="JACIJD010000002">
    <property type="protein sequence ID" value="MBB5692595.1"/>
    <property type="molecule type" value="Genomic_DNA"/>
</dbReference>
<accession>A0A840XVP4</accession>
<dbReference type="AlphaFoldDB" id="A0A840XVP4"/>
<dbReference type="HAMAP" id="MF_00222">
    <property type="entry name" value="Shikimate_DH_AroE"/>
    <property type="match status" value="1"/>
</dbReference>
<organism evidence="6 7">
    <name type="scientific">Muricoccus pecuniae</name>
    <dbReference type="NCBI Taxonomy" id="693023"/>
    <lineage>
        <taxon>Bacteria</taxon>
        <taxon>Pseudomonadati</taxon>
        <taxon>Pseudomonadota</taxon>
        <taxon>Alphaproteobacteria</taxon>
        <taxon>Acetobacterales</taxon>
        <taxon>Roseomonadaceae</taxon>
        <taxon>Muricoccus</taxon>
    </lineage>
</organism>
<dbReference type="PANTHER" id="PTHR21089:SF1">
    <property type="entry name" value="BIFUNCTIONAL 3-DEHYDROQUINATE DEHYDRATASE_SHIKIMATE DEHYDROGENASE, CHLOROPLASTIC"/>
    <property type="match status" value="1"/>
</dbReference>
<keyword evidence="2 4" id="KW-0560">Oxidoreductase</keyword>
<dbReference type="SUPFAM" id="SSF51735">
    <property type="entry name" value="NAD(P)-binding Rossmann-fold domains"/>
    <property type="match status" value="1"/>
</dbReference>
<dbReference type="GO" id="GO:0009423">
    <property type="term" value="P:chorismate biosynthetic process"/>
    <property type="evidence" value="ECO:0007669"/>
    <property type="project" value="UniProtKB-UniRule"/>
</dbReference>
<comment type="function">
    <text evidence="4">Involved in the biosynthesis of the chorismate, which leads to the biosynthesis of aromatic amino acids. Catalyzes the reversible NADPH linked reduction of 3-dehydroshikimate (DHSA) to yield shikimate (SA).</text>
</comment>
<dbReference type="GO" id="GO:0004764">
    <property type="term" value="F:shikimate 3-dehydrogenase (NADP+) activity"/>
    <property type="evidence" value="ECO:0007669"/>
    <property type="project" value="UniProtKB-UniRule"/>
</dbReference>
<dbReference type="NCBIfam" id="NF001319">
    <property type="entry name" value="PRK00258.3-3"/>
    <property type="match status" value="1"/>
</dbReference>
<feature type="binding site" evidence="4">
    <location>
        <position position="248"/>
    </location>
    <ligand>
        <name>NADP(+)</name>
        <dbReference type="ChEBI" id="CHEBI:58349"/>
    </ligand>
</feature>
<feature type="binding site" evidence="4">
    <location>
        <begin position="134"/>
        <end position="138"/>
    </location>
    <ligand>
        <name>NADP(+)</name>
        <dbReference type="ChEBI" id="CHEBI:58349"/>
    </ligand>
</feature>
<gene>
    <name evidence="4" type="primary">aroE</name>
    <name evidence="6" type="ORF">FHS87_000610</name>
</gene>